<dbReference type="PROSITE" id="PS00135">
    <property type="entry name" value="TRYPSIN_SER"/>
    <property type="match status" value="1"/>
</dbReference>
<protein>
    <recommendedName>
        <fullName evidence="7">trypsin</fullName>
        <ecNumber evidence="7">3.4.21.4</ecNumber>
    </recommendedName>
</protein>
<evidence type="ECO:0000256" key="3">
    <source>
        <dbReference type="ARBA" id="ARBA00022801"/>
    </source>
</evidence>
<dbReference type="CDD" id="cd00190">
    <property type="entry name" value="Tryp_SPc"/>
    <property type="match status" value="1"/>
</dbReference>
<dbReference type="PANTHER" id="PTHR24264:SF58">
    <property type="entry name" value="SI:DKEY-33M11.8-RELATED"/>
    <property type="match status" value="1"/>
</dbReference>
<dbReference type="Gene3D" id="2.40.10.10">
    <property type="entry name" value="Trypsin-like serine proteases"/>
    <property type="match status" value="2"/>
</dbReference>
<dbReference type="SUPFAM" id="SSF50494">
    <property type="entry name" value="Trypsin-like serine proteases"/>
    <property type="match status" value="1"/>
</dbReference>
<dbReference type="PROSITE" id="PS00134">
    <property type="entry name" value="TRYPSIN_HIS"/>
    <property type="match status" value="1"/>
</dbReference>
<dbReference type="InterPro" id="IPR009003">
    <property type="entry name" value="Peptidase_S1_PA"/>
</dbReference>
<organism evidence="11 12">
    <name type="scientific">Liparis tanakae</name>
    <name type="common">Tanaka's snailfish</name>
    <dbReference type="NCBI Taxonomy" id="230148"/>
    <lineage>
        <taxon>Eukaryota</taxon>
        <taxon>Metazoa</taxon>
        <taxon>Chordata</taxon>
        <taxon>Craniata</taxon>
        <taxon>Vertebrata</taxon>
        <taxon>Euteleostomi</taxon>
        <taxon>Actinopterygii</taxon>
        <taxon>Neopterygii</taxon>
        <taxon>Teleostei</taxon>
        <taxon>Neoteleostei</taxon>
        <taxon>Acanthomorphata</taxon>
        <taxon>Eupercaria</taxon>
        <taxon>Perciformes</taxon>
        <taxon>Cottioidei</taxon>
        <taxon>Cottales</taxon>
        <taxon>Liparidae</taxon>
        <taxon>Liparis</taxon>
    </lineage>
</organism>
<name>A0A4Z2HHR1_9TELE</name>
<dbReference type="OrthoDB" id="10059102at2759"/>
<dbReference type="EMBL" id="SRLO01000252">
    <property type="protein sequence ID" value="TNN64444.1"/>
    <property type="molecule type" value="Genomic_DNA"/>
</dbReference>
<dbReference type="PANTHER" id="PTHR24264">
    <property type="entry name" value="TRYPSIN-RELATED"/>
    <property type="match status" value="1"/>
</dbReference>
<sequence length="298" mass="32955">MQRRDITPIKEGPPPRRRRRLQGPGRLGPLEEEECSGATCWPSQGPSEGPCEGPCEGPSEGPCGSFKALCRIIGGAEVPRLSIKYQVSILFRNHHFCGGTLIHRQWVVSAAHCWRPSHMIQVVLGEHDISRREGSEQRFDVVRVLQHYQYQHWTFDNDIMLLKLDRPADINGDVELASLPEPGAPPPADRARCTVSGWGVTWLSGPQLSPVLRAVDVDVFADCWFYYYFRVTGNMICAGSLSGGRDSCQGDSGGPLVCDGRFVGVVSWGIGCAYAYYPGVYTKVGNYLGWIRWATQSG</sequence>
<dbReference type="Proteomes" id="UP000314294">
    <property type="component" value="Unassembled WGS sequence"/>
</dbReference>
<feature type="region of interest" description="Disordered" evidence="9">
    <location>
        <begin position="1"/>
        <end position="43"/>
    </location>
</feature>
<gene>
    <name evidence="11" type="primary">Prss1</name>
    <name evidence="11" type="ORF">EYF80_025295</name>
</gene>
<evidence type="ECO:0000256" key="5">
    <source>
        <dbReference type="ARBA" id="ARBA00023157"/>
    </source>
</evidence>
<dbReference type="GO" id="GO:0005615">
    <property type="term" value="C:extracellular space"/>
    <property type="evidence" value="ECO:0007669"/>
    <property type="project" value="TreeGrafter"/>
</dbReference>
<comment type="catalytic activity">
    <reaction evidence="6">
        <text>Preferential cleavage: Arg-|-Xaa, Lys-|-Xaa.</text>
        <dbReference type="EC" id="3.4.21.4"/>
    </reaction>
</comment>
<dbReference type="InterPro" id="IPR050127">
    <property type="entry name" value="Serine_Proteases_S1"/>
</dbReference>
<evidence type="ECO:0000256" key="6">
    <source>
        <dbReference type="ARBA" id="ARBA00036320"/>
    </source>
</evidence>
<keyword evidence="12" id="KW-1185">Reference proteome</keyword>
<reference evidence="11 12" key="1">
    <citation type="submission" date="2019-03" db="EMBL/GenBank/DDBJ databases">
        <title>First draft genome of Liparis tanakae, snailfish: a comprehensive survey of snailfish specific genes.</title>
        <authorList>
            <person name="Kim W."/>
            <person name="Song I."/>
            <person name="Jeong J.-H."/>
            <person name="Kim D."/>
            <person name="Kim S."/>
            <person name="Ryu S."/>
            <person name="Song J.Y."/>
            <person name="Lee S.K."/>
        </authorList>
    </citation>
    <scope>NUCLEOTIDE SEQUENCE [LARGE SCALE GENOMIC DNA]</scope>
    <source>
        <tissue evidence="11">Muscle</tissue>
    </source>
</reference>
<dbReference type="InterPro" id="IPR033116">
    <property type="entry name" value="TRYPSIN_SER"/>
</dbReference>
<dbReference type="InterPro" id="IPR043504">
    <property type="entry name" value="Peptidase_S1_PA_chymotrypsin"/>
</dbReference>
<evidence type="ECO:0000256" key="4">
    <source>
        <dbReference type="ARBA" id="ARBA00022825"/>
    </source>
</evidence>
<evidence type="ECO:0000256" key="7">
    <source>
        <dbReference type="ARBA" id="ARBA00038868"/>
    </source>
</evidence>
<comment type="caution">
    <text evidence="11">The sequence shown here is derived from an EMBL/GenBank/DDBJ whole genome shotgun (WGS) entry which is preliminary data.</text>
</comment>
<dbReference type="SMART" id="SM00020">
    <property type="entry name" value="Tryp_SPc"/>
    <property type="match status" value="1"/>
</dbReference>
<keyword evidence="3 8" id="KW-0378">Hydrolase</keyword>
<dbReference type="Pfam" id="PF00089">
    <property type="entry name" value="Trypsin"/>
    <property type="match status" value="1"/>
</dbReference>
<evidence type="ECO:0000259" key="10">
    <source>
        <dbReference type="PROSITE" id="PS50240"/>
    </source>
</evidence>
<keyword evidence="4 8" id="KW-0720">Serine protease</keyword>
<dbReference type="InterPro" id="IPR001254">
    <property type="entry name" value="Trypsin_dom"/>
</dbReference>
<evidence type="ECO:0000313" key="11">
    <source>
        <dbReference type="EMBL" id="TNN64444.1"/>
    </source>
</evidence>
<dbReference type="PROSITE" id="PS50240">
    <property type="entry name" value="TRYPSIN_DOM"/>
    <property type="match status" value="1"/>
</dbReference>
<evidence type="ECO:0000256" key="2">
    <source>
        <dbReference type="ARBA" id="ARBA00022670"/>
    </source>
</evidence>
<evidence type="ECO:0000256" key="1">
    <source>
        <dbReference type="ARBA" id="ARBA00004239"/>
    </source>
</evidence>
<dbReference type="PRINTS" id="PR00722">
    <property type="entry name" value="CHYMOTRYPSIN"/>
</dbReference>
<dbReference type="AlphaFoldDB" id="A0A4Z2HHR1"/>
<comment type="subcellular location">
    <subcellularLocation>
        <location evidence="1">Secreted</location>
        <location evidence="1">Extracellular space</location>
    </subcellularLocation>
</comment>
<dbReference type="GO" id="GO:0006508">
    <property type="term" value="P:proteolysis"/>
    <property type="evidence" value="ECO:0007669"/>
    <property type="project" value="UniProtKB-KW"/>
</dbReference>
<evidence type="ECO:0000313" key="12">
    <source>
        <dbReference type="Proteomes" id="UP000314294"/>
    </source>
</evidence>
<evidence type="ECO:0000256" key="8">
    <source>
        <dbReference type="RuleBase" id="RU363034"/>
    </source>
</evidence>
<keyword evidence="2 8" id="KW-0645">Protease</keyword>
<feature type="domain" description="Peptidase S1" evidence="10">
    <location>
        <begin position="72"/>
        <end position="296"/>
    </location>
</feature>
<dbReference type="GO" id="GO:0004252">
    <property type="term" value="F:serine-type endopeptidase activity"/>
    <property type="evidence" value="ECO:0007669"/>
    <property type="project" value="UniProtKB-EC"/>
</dbReference>
<evidence type="ECO:0000256" key="9">
    <source>
        <dbReference type="SAM" id="MobiDB-lite"/>
    </source>
</evidence>
<dbReference type="InterPro" id="IPR018114">
    <property type="entry name" value="TRYPSIN_HIS"/>
</dbReference>
<dbReference type="FunFam" id="2.40.10.10:FF:000221">
    <property type="entry name" value="Si:dkey-33m11.8"/>
    <property type="match status" value="1"/>
</dbReference>
<accession>A0A4Z2HHR1</accession>
<keyword evidence="5" id="KW-1015">Disulfide bond</keyword>
<proteinExistence type="predicted"/>
<dbReference type="EC" id="3.4.21.4" evidence="7"/>
<dbReference type="InterPro" id="IPR001314">
    <property type="entry name" value="Peptidase_S1A"/>
</dbReference>